<dbReference type="AlphaFoldDB" id="A0A7M1B3K4"/>
<feature type="chain" id="PRO_5032357671" evidence="2">
    <location>
        <begin position="22"/>
        <end position="205"/>
    </location>
</feature>
<evidence type="ECO:0000256" key="1">
    <source>
        <dbReference type="SAM" id="MobiDB-lite"/>
    </source>
</evidence>
<organism evidence="3 4">
    <name type="scientific">Sulfurimonas sediminis</name>
    <dbReference type="NCBI Taxonomy" id="2590020"/>
    <lineage>
        <taxon>Bacteria</taxon>
        <taxon>Pseudomonadati</taxon>
        <taxon>Campylobacterota</taxon>
        <taxon>Epsilonproteobacteria</taxon>
        <taxon>Campylobacterales</taxon>
        <taxon>Sulfurimonadaceae</taxon>
        <taxon>Sulfurimonas</taxon>
    </lineage>
</organism>
<gene>
    <name evidence="3" type="ORF">FJR45_10210</name>
</gene>
<proteinExistence type="predicted"/>
<reference evidence="3 4" key="1">
    <citation type="submission" date="2019-06" db="EMBL/GenBank/DDBJ databases">
        <title>Sulfurimonas gotlandica sp. nov., a chemoautotrophic and psychrotolerant epsilonproteobacterium isolated from a pelagic redoxcline, and an emended description of the genus Sulfurimonas.</title>
        <authorList>
            <person name="Wang S."/>
            <person name="Jiang L."/>
            <person name="Shao Z."/>
        </authorList>
    </citation>
    <scope>NUCLEOTIDE SEQUENCE [LARGE SCALE GENOMIC DNA]</scope>
    <source>
        <strain evidence="3 4">S2-6</strain>
    </source>
</reference>
<dbReference type="EMBL" id="CP041235">
    <property type="protein sequence ID" value="QOP44294.1"/>
    <property type="molecule type" value="Genomic_DNA"/>
</dbReference>
<feature type="compositionally biased region" description="Polar residues" evidence="1">
    <location>
        <begin position="33"/>
        <end position="43"/>
    </location>
</feature>
<feature type="compositionally biased region" description="Basic and acidic residues" evidence="1">
    <location>
        <begin position="54"/>
        <end position="88"/>
    </location>
</feature>
<keyword evidence="4" id="KW-1185">Reference proteome</keyword>
<protein>
    <submittedName>
        <fullName evidence="3">Uncharacterized protein</fullName>
    </submittedName>
</protein>
<accession>A0A7M1B3K4</accession>
<feature type="region of interest" description="Disordered" evidence="1">
    <location>
        <begin position="23"/>
        <end position="98"/>
    </location>
</feature>
<evidence type="ECO:0000313" key="3">
    <source>
        <dbReference type="EMBL" id="QOP44294.1"/>
    </source>
</evidence>
<dbReference type="KEGG" id="ssei:FJR45_10210"/>
<feature type="signal peptide" evidence="2">
    <location>
        <begin position="1"/>
        <end position="21"/>
    </location>
</feature>
<feature type="compositionally biased region" description="Basic and acidic residues" evidence="1">
    <location>
        <begin position="23"/>
        <end position="32"/>
    </location>
</feature>
<dbReference type="RefSeq" id="WP_193150444.1">
    <property type="nucleotide sequence ID" value="NZ_CP041235.1"/>
</dbReference>
<name>A0A7M1B3K4_9BACT</name>
<evidence type="ECO:0000256" key="2">
    <source>
        <dbReference type="SAM" id="SignalP"/>
    </source>
</evidence>
<sequence length="205" mass="22428">MKKLGLSILVLCAFLVVVSSALDDKASRDESSAKPTITNSNSGDDSDYSDSSSEDSKSSDSSSEDSKSSDSSSEDSKSSDSSSEDSKSSDSSSEDDPDLGVILTEKDLGCGTQDITFGHCMRYRHMYDSDNHSSEAEKMKKEYKYWMGMKPCLVKCVMKHGAHHGDKTKMPEKIRACQKECICTPLMKCNMKYNPSKGGGRCKKD</sequence>
<keyword evidence="2" id="KW-0732">Signal</keyword>
<dbReference type="Proteomes" id="UP000593719">
    <property type="component" value="Chromosome"/>
</dbReference>
<evidence type="ECO:0000313" key="4">
    <source>
        <dbReference type="Proteomes" id="UP000593719"/>
    </source>
</evidence>